<dbReference type="FunFam" id="3.40.605.10:FF:000007">
    <property type="entry name" value="NAD/NADP-dependent betaine aldehyde dehydrogenase"/>
    <property type="match status" value="1"/>
</dbReference>
<dbReference type="GO" id="GO:0016620">
    <property type="term" value="F:oxidoreductase activity, acting on the aldehyde or oxo group of donors, NAD or NADP as acceptor"/>
    <property type="evidence" value="ECO:0007669"/>
    <property type="project" value="InterPro"/>
</dbReference>
<reference evidence="4 5" key="1">
    <citation type="journal article" date="2012" name="J. Bacteriol.">
        <title>Complete Genome Sequence of Burkholderia sp. Strain GG4, a Betaproteobacterium That Reduces 3-Oxo-N-Acylhomoserine Lactones and Produces Different N-Acylhomoserine Lactones.</title>
        <authorList>
            <person name="Hong K.W."/>
            <person name="Koh C.L."/>
            <person name="Sam C.K."/>
            <person name="Yin W.F."/>
            <person name="Chan K.G."/>
        </authorList>
    </citation>
    <scope>NUCLEOTIDE SEQUENCE [LARGE SCALE GENOMIC DNA]</scope>
    <source>
        <strain evidence="4 5">GG4</strain>
    </source>
</reference>
<evidence type="ECO:0000313" key="5">
    <source>
        <dbReference type="Proteomes" id="UP000032866"/>
    </source>
</evidence>
<keyword evidence="2 4" id="KW-0560">Oxidoreductase</keyword>
<dbReference type="EMBL" id="CP003775">
    <property type="protein sequence ID" value="AFQ51106.1"/>
    <property type="molecule type" value="Genomic_DNA"/>
</dbReference>
<dbReference type="KEGG" id="bct:GEM_4717"/>
<accession>A0A9W3PC02</accession>
<organism evidence="4 5">
    <name type="scientific">Burkholderia cepacia GG4</name>
    <dbReference type="NCBI Taxonomy" id="1009846"/>
    <lineage>
        <taxon>Bacteria</taxon>
        <taxon>Pseudomonadati</taxon>
        <taxon>Pseudomonadota</taxon>
        <taxon>Betaproteobacteria</taxon>
        <taxon>Burkholderiales</taxon>
        <taxon>Burkholderiaceae</taxon>
        <taxon>Burkholderia</taxon>
        <taxon>Burkholderia cepacia complex</taxon>
    </lineage>
</organism>
<dbReference type="EC" id="1.2.1.-" evidence="4"/>
<dbReference type="CDD" id="cd07138">
    <property type="entry name" value="ALDH_CddD_SSP0762"/>
    <property type="match status" value="1"/>
</dbReference>
<dbReference type="Proteomes" id="UP000032866">
    <property type="component" value="Chromosome 2"/>
</dbReference>
<name>A0A9W3PC02_BURCE</name>
<proteinExistence type="inferred from homology"/>
<dbReference type="InterPro" id="IPR015590">
    <property type="entry name" value="Aldehyde_DH_dom"/>
</dbReference>
<dbReference type="Gene3D" id="3.40.605.10">
    <property type="entry name" value="Aldehyde Dehydrogenase, Chain A, domain 1"/>
    <property type="match status" value="1"/>
</dbReference>
<dbReference type="AlphaFoldDB" id="A0A9W3PC02"/>
<sequence length="474" mass="50624">MNDYTKFFIDGSWVDPVHPRTMAVIDPKDESTFATISLGSAHDVERAVQAARAAFPAFSLLSKAERLALLRKVLAVYVERIHDIAAAIHREMGAPPDFALHAQAASGQAHLEATIAALEAFEFDEHRGSTMVIREAIGVCALITPWNWPINQIVCKVAPALAAGCTVILKPSEIAPISALVFAEILDAAGVPSGVFNLVNGTGPDVGQVLAEHPEVDMVSFTGSTRAGVIVAKAAAETVKRVAQELGGKSANIILADADLESSVTEGVHACFSNSGQSCDAPTRMLVPRDRADEAYRIAKAAADLYQVGGTRENDLGPLVSELQFEKVQHYINAGIEQGAKLLSGGAGKPEGRGRGYFVKPTVFGDVTPDMKIAEEEIFGPVLAILPYDDEEDAVRMANDTVFGLAAYVQSTDLAHARRVARQMRAGSVYVNYPDWDVSAPFGGYKQSGNGREYADFGIADFLEIKGIVGWGRA</sequence>
<feature type="domain" description="Aldehyde dehydrogenase" evidence="3">
    <location>
        <begin position="13"/>
        <end position="466"/>
    </location>
</feature>
<gene>
    <name evidence="4" type="ORF">GEM_4717</name>
</gene>
<dbReference type="PANTHER" id="PTHR42804:SF1">
    <property type="entry name" value="ALDEHYDE DEHYDROGENASE-RELATED"/>
    <property type="match status" value="1"/>
</dbReference>
<evidence type="ECO:0000313" key="4">
    <source>
        <dbReference type="EMBL" id="AFQ51106.1"/>
    </source>
</evidence>
<dbReference type="Pfam" id="PF00171">
    <property type="entry name" value="Aldedh"/>
    <property type="match status" value="1"/>
</dbReference>
<dbReference type="InterPro" id="IPR016162">
    <property type="entry name" value="Ald_DH_N"/>
</dbReference>
<evidence type="ECO:0000256" key="1">
    <source>
        <dbReference type="ARBA" id="ARBA00009986"/>
    </source>
</evidence>
<dbReference type="PANTHER" id="PTHR42804">
    <property type="entry name" value="ALDEHYDE DEHYDROGENASE"/>
    <property type="match status" value="1"/>
</dbReference>
<dbReference type="RefSeq" id="WP_014899869.1">
    <property type="nucleotide sequence ID" value="NC_018514.1"/>
</dbReference>
<dbReference type="InterPro" id="IPR016161">
    <property type="entry name" value="Ald_DH/histidinol_DH"/>
</dbReference>
<dbReference type="Gene3D" id="3.40.309.10">
    <property type="entry name" value="Aldehyde Dehydrogenase, Chain A, domain 2"/>
    <property type="match status" value="1"/>
</dbReference>
<evidence type="ECO:0000256" key="2">
    <source>
        <dbReference type="ARBA" id="ARBA00023002"/>
    </source>
</evidence>
<evidence type="ECO:0000259" key="3">
    <source>
        <dbReference type="Pfam" id="PF00171"/>
    </source>
</evidence>
<protein>
    <submittedName>
        <fullName evidence="4">Aldehyde dehydrogenase</fullName>
        <ecNumber evidence="4">1.2.1.-</ecNumber>
    </submittedName>
</protein>
<comment type="similarity">
    <text evidence="1">Belongs to the aldehyde dehydrogenase family.</text>
</comment>
<dbReference type="InterPro" id="IPR016163">
    <property type="entry name" value="Ald_DH_C"/>
</dbReference>
<dbReference type="SUPFAM" id="SSF53720">
    <property type="entry name" value="ALDH-like"/>
    <property type="match status" value="1"/>
</dbReference>